<sequence>MVRMVQNAHDGWPTLSNRGAELFREAVRTALAPQSGVLAAIHEAALSGERMRTVAADPVLAEGIRQTTTANLLHWASANVEHPGERVVPVLGPTALATARDLVRRGMDRDALDSYRTSQEAVWRLWLPICFDLSDEPTELRELLVVSSRSIATFIDDTISAISARMEAERDDLTSGTPAERRATVTLVLEGAPVDRPRAEGRLGYRFDGAHTAAIVWAPPGTAPRDLEAAAEALMHASGAARRLTVVASAATLWLWLPGPAPSGLDAQRAIASCPGVRVAIGRTATGLDGFRRSHLDAAAAQRTLAALSPGRRLAFFADIQLVDLLRDKPSDAAEFIADTLGALAHAERELREIVLAYVREQCNTSRTAERLYTHRNTVLRRLARADELLPRPLADNVVHVGVALELLSWQIDPA</sequence>
<comment type="similarity">
    <text evidence="1">Belongs to the CdaR family.</text>
</comment>
<evidence type="ECO:0000259" key="2">
    <source>
        <dbReference type="Pfam" id="PF13556"/>
    </source>
</evidence>
<protein>
    <submittedName>
        <fullName evidence="4">PucR family transcriptional regulator</fullName>
    </submittedName>
</protein>
<dbReference type="Gene3D" id="1.10.10.2840">
    <property type="entry name" value="PucR C-terminal helix-turn-helix domain"/>
    <property type="match status" value="1"/>
</dbReference>
<feature type="domain" description="CdaR GGDEF-like" evidence="3">
    <location>
        <begin position="199"/>
        <end position="303"/>
    </location>
</feature>
<reference evidence="5" key="1">
    <citation type="journal article" date="2019" name="Int. J. Syst. Evol. Microbiol.">
        <title>The Global Catalogue of Microorganisms (GCM) 10K type strain sequencing project: providing services to taxonomists for standard genome sequencing and annotation.</title>
        <authorList>
            <consortium name="The Broad Institute Genomics Platform"/>
            <consortium name="The Broad Institute Genome Sequencing Center for Infectious Disease"/>
            <person name="Wu L."/>
            <person name="Ma J."/>
        </authorList>
    </citation>
    <scope>NUCLEOTIDE SEQUENCE [LARGE SCALE GENOMIC DNA]</scope>
    <source>
        <strain evidence="5">JCM 17688</strain>
    </source>
</reference>
<organism evidence="4 5">
    <name type="scientific">Tsukamurella soli</name>
    <dbReference type="NCBI Taxonomy" id="644556"/>
    <lineage>
        <taxon>Bacteria</taxon>
        <taxon>Bacillati</taxon>
        <taxon>Actinomycetota</taxon>
        <taxon>Actinomycetes</taxon>
        <taxon>Mycobacteriales</taxon>
        <taxon>Tsukamurellaceae</taxon>
        <taxon>Tsukamurella</taxon>
    </lineage>
</organism>
<dbReference type="InterPro" id="IPR042070">
    <property type="entry name" value="PucR_C-HTH_sf"/>
</dbReference>
<dbReference type="InterPro" id="IPR041522">
    <property type="entry name" value="CdaR_GGDEF"/>
</dbReference>
<gene>
    <name evidence="4" type="ORF">GCM10023147_14650</name>
</gene>
<evidence type="ECO:0000256" key="1">
    <source>
        <dbReference type="ARBA" id="ARBA00006754"/>
    </source>
</evidence>
<dbReference type="InterPro" id="IPR025736">
    <property type="entry name" value="PucR_C-HTH_dom"/>
</dbReference>
<comment type="caution">
    <text evidence="4">The sequence shown here is derived from an EMBL/GenBank/DDBJ whole genome shotgun (WGS) entry which is preliminary data.</text>
</comment>
<dbReference type="InterPro" id="IPR051448">
    <property type="entry name" value="CdaR-like_regulators"/>
</dbReference>
<dbReference type="PANTHER" id="PTHR33744">
    <property type="entry name" value="CARBOHYDRATE DIACID REGULATOR"/>
    <property type="match status" value="1"/>
</dbReference>
<dbReference type="Pfam" id="PF13556">
    <property type="entry name" value="HTH_30"/>
    <property type="match status" value="1"/>
</dbReference>
<keyword evidence="5" id="KW-1185">Reference proteome</keyword>
<accession>A0ABP8JCL3</accession>
<dbReference type="EMBL" id="BAABFR010000016">
    <property type="protein sequence ID" value="GAA4388759.1"/>
    <property type="molecule type" value="Genomic_DNA"/>
</dbReference>
<proteinExistence type="inferred from homology"/>
<evidence type="ECO:0000313" key="5">
    <source>
        <dbReference type="Proteomes" id="UP001500635"/>
    </source>
</evidence>
<name>A0ABP8JCL3_9ACTN</name>
<dbReference type="Pfam" id="PF17853">
    <property type="entry name" value="GGDEF_2"/>
    <property type="match status" value="1"/>
</dbReference>
<evidence type="ECO:0000259" key="3">
    <source>
        <dbReference type="Pfam" id="PF17853"/>
    </source>
</evidence>
<dbReference type="PANTHER" id="PTHR33744:SF1">
    <property type="entry name" value="DNA-BINDING TRANSCRIPTIONAL ACTIVATOR ADER"/>
    <property type="match status" value="1"/>
</dbReference>
<dbReference type="Proteomes" id="UP001500635">
    <property type="component" value="Unassembled WGS sequence"/>
</dbReference>
<evidence type="ECO:0000313" key="4">
    <source>
        <dbReference type="EMBL" id="GAA4388759.1"/>
    </source>
</evidence>
<feature type="domain" description="PucR C-terminal helix-turn-helix" evidence="2">
    <location>
        <begin position="351"/>
        <end position="406"/>
    </location>
</feature>